<reference evidence="1 2" key="1">
    <citation type="journal article" date="2016" name="Mol. Biol. Evol.">
        <title>Comparative Genomics of Early-Diverging Mushroom-Forming Fungi Provides Insights into the Origins of Lignocellulose Decay Capabilities.</title>
        <authorList>
            <person name="Nagy L.G."/>
            <person name="Riley R."/>
            <person name="Tritt A."/>
            <person name="Adam C."/>
            <person name="Daum C."/>
            <person name="Floudas D."/>
            <person name="Sun H."/>
            <person name="Yadav J.S."/>
            <person name="Pangilinan J."/>
            <person name="Larsson K.H."/>
            <person name="Matsuura K."/>
            <person name="Barry K."/>
            <person name="Labutti K."/>
            <person name="Kuo R."/>
            <person name="Ohm R.A."/>
            <person name="Bhattacharya S.S."/>
            <person name="Shirouzu T."/>
            <person name="Yoshinaga Y."/>
            <person name="Martin F.M."/>
            <person name="Grigoriev I.V."/>
            <person name="Hibbett D.S."/>
        </authorList>
    </citation>
    <scope>NUCLEOTIDE SEQUENCE [LARGE SCALE GENOMIC DNA]</scope>
    <source>
        <strain evidence="1 2">93-53</strain>
    </source>
</reference>
<accession>A0A165F4R0</accession>
<keyword evidence="2" id="KW-1185">Reference proteome</keyword>
<sequence length="249" mass="28045">MLKDLVWREDVHGREVLIDAEADEAVSLWLVGNISGRSFWLQPCSNWSHRLGGGGDKNSKDFENHTASAYLAAPRDDRLCAIFQQALTGARAIVQQSKDKTNIPVNSNGSLTDAGDRLKIRHKMFETVDPKDGTQFRKKWNITNWPCRTNEAQAARARLERAKSHRPRPLPAYDTSERLIQPPNYEHALKGALVKAVIVISRWKIDNVYSFNADIVELDVVEEPLSLIASPMKRSLEDGPSHSPKKKRA</sequence>
<dbReference type="EMBL" id="KV427615">
    <property type="protein sequence ID" value="KZT08383.1"/>
    <property type="molecule type" value="Genomic_DNA"/>
</dbReference>
<dbReference type="RefSeq" id="XP_040766123.1">
    <property type="nucleotide sequence ID" value="XM_040912333.1"/>
</dbReference>
<dbReference type="InParanoid" id="A0A165F4R0"/>
<gene>
    <name evidence="1" type="ORF">LAESUDRAFT_757622</name>
</gene>
<name>A0A165F4R0_9APHY</name>
<evidence type="ECO:0000313" key="2">
    <source>
        <dbReference type="Proteomes" id="UP000076871"/>
    </source>
</evidence>
<dbReference type="OrthoDB" id="2843772at2759"/>
<protein>
    <submittedName>
        <fullName evidence="1">Uncharacterized protein</fullName>
    </submittedName>
</protein>
<evidence type="ECO:0000313" key="1">
    <source>
        <dbReference type="EMBL" id="KZT08383.1"/>
    </source>
</evidence>
<organism evidence="1 2">
    <name type="scientific">Laetiporus sulphureus 93-53</name>
    <dbReference type="NCBI Taxonomy" id="1314785"/>
    <lineage>
        <taxon>Eukaryota</taxon>
        <taxon>Fungi</taxon>
        <taxon>Dikarya</taxon>
        <taxon>Basidiomycota</taxon>
        <taxon>Agaricomycotina</taxon>
        <taxon>Agaricomycetes</taxon>
        <taxon>Polyporales</taxon>
        <taxon>Laetiporus</taxon>
    </lineage>
</organism>
<dbReference type="GeneID" id="63829361"/>
<proteinExistence type="predicted"/>
<dbReference type="AlphaFoldDB" id="A0A165F4R0"/>
<dbReference type="Proteomes" id="UP000076871">
    <property type="component" value="Unassembled WGS sequence"/>
</dbReference>